<dbReference type="Gene3D" id="3.40.50.2300">
    <property type="match status" value="2"/>
</dbReference>
<dbReference type="InterPro" id="IPR010982">
    <property type="entry name" value="Lambda_DNA-bd_dom_sf"/>
</dbReference>
<dbReference type="GO" id="GO:0000976">
    <property type="term" value="F:transcription cis-regulatory region binding"/>
    <property type="evidence" value="ECO:0007669"/>
    <property type="project" value="TreeGrafter"/>
</dbReference>
<evidence type="ECO:0000256" key="2">
    <source>
        <dbReference type="ARBA" id="ARBA00023125"/>
    </source>
</evidence>
<keyword evidence="1" id="KW-0805">Transcription regulation</keyword>
<dbReference type="Pfam" id="PF13377">
    <property type="entry name" value="Peripla_BP_3"/>
    <property type="match status" value="1"/>
</dbReference>
<dbReference type="Proteomes" id="UP000199382">
    <property type="component" value="Unassembled WGS sequence"/>
</dbReference>
<dbReference type="InterPro" id="IPR028082">
    <property type="entry name" value="Peripla_BP_I"/>
</dbReference>
<dbReference type="CDD" id="cd01392">
    <property type="entry name" value="HTH_LacI"/>
    <property type="match status" value="1"/>
</dbReference>
<dbReference type="AlphaFoldDB" id="A0A1G9A8Z1"/>
<dbReference type="EMBL" id="FNEK01000034">
    <property type="protein sequence ID" value="SDK22920.1"/>
    <property type="molecule type" value="Genomic_DNA"/>
</dbReference>
<evidence type="ECO:0000256" key="1">
    <source>
        <dbReference type="ARBA" id="ARBA00023015"/>
    </source>
</evidence>
<feature type="domain" description="HTH lacI-type" evidence="4">
    <location>
        <begin position="5"/>
        <end position="59"/>
    </location>
</feature>
<proteinExistence type="predicted"/>
<reference evidence="5 6" key="1">
    <citation type="submission" date="2016-10" db="EMBL/GenBank/DDBJ databases">
        <authorList>
            <person name="de Groot N.N."/>
        </authorList>
    </citation>
    <scope>NUCLEOTIDE SEQUENCE [LARGE SCALE GENOMIC DNA]</scope>
    <source>
        <strain evidence="5 6">DSM 25294</strain>
    </source>
</reference>
<dbReference type="InterPro" id="IPR000843">
    <property type="entry name" value="HTH_LacI"/>
</dbReference>
<dbReference type="SUPFAM" id="SSF47413">
    <property type="entry name" value="lambda repressor-like DNA-binding domains"/>
    <property type="match status" value="1"/>
</dbReference>
<accession>A0A1G9A8Z1</accession>
<dbReference type="SUPFAM" id="SSF53822">
    <property type="entry name" value="Periplasmic binding protein-like I"/>
    <property type="match status" value="1"/>
</dbReference>
<evidence type="ECO:0000313" key="5">
    <source>
        <dbReference type="EMBL" id="SDK22920.1"/>
    </source>
</evidence>
<dbReference type="Pfam" id="PF00356">
    <property type="entry name" value="LacI"/>
    <property type="match status" value="1"/>
</dbReference>
<evidence type="ECO:0000259" key="4">
    <source>
        <dbReference type="PROSITE" id="PS50932"/>
    </source>
</evidence>
<dbReference type="STRING" id="571298.SAMN04488026_103447"/>
<dbReference type="GO" id="GO:0003700">
    <property type="term" value="F:DNA-binding transcription factor activity"/>
    <property type="evidence" value="ECO:0007669"/>
    <property type="project" value="TreeGrafter"/>
</dbReference>
<organism evidence="5 6">
    <name type="scientific">Aliiruegeria lutimaris</name>
    <dbReference type="NCBI Taxonomy" id="571298"/>
    <lineage>
        <taxon>Bacteria</taxon>
        <taxon>Pseudomonadati</taxon>
        <taxon>Pseudomonadota</taxon>
        <taxon>Alphaproteobacteria</taxon>
        <taxon>Rhodobacterales</taxon>
        <taxon>Roseobacteraceae</taxon>
        <taxon>Aliiruegeria</taxon>
    </lineage>
</organism>
<protein>
    <submittedName>
        <fullName evidence="5">Transcriptional regulator, LacI family</fullName>
    </submittedName>
</protein>
<dbReference type="SMART" id="SM00354">
    <property type="entry name" value="HTH_LACI"/>
    <property type="match status" value="1"/>
</dbReference>
<dbReference type="InterPro" id="IPR046335">
    <property type="entry name" value="LacI/GalR-like_sensor"/>
</dbReference>
<evidence type="ECO:0000256" key="3">
    <source>
        <dbReference type="ARBA" id="ARBA00023163"/>
    </source>
</evidence>
<name>A0A1G9A8Z1_9RHOB</name>
<keyword evidence="2" id="KW-0238">DNA-binding</keyword>
<dbReference type="CDD" id="cd01575">
    <property type="entry name" value="PBP1_GntR"/>
    <property type="match status" value="1"/>
</dbReference>
<dbReference type="Gene3D" id="1.10.260.40">
    <property type="entry name" value="lambda repressor-like DNA-binding domains"/>
    <property type="match status" value="1"/>
</dbReference>
<gene>
    <name evidence="5" type="ORF">SAMN04488026_103447</name>
</gene>
<evidence type="ECO:0000313" key="6">
    <source>
        <dbReference type="Proteomes" id="UP000199382"/>
    </source>
</evidence>
<sequence>MSRKITMKDVAKAAGVAPMTVSRAFKSDAVVNADTRARVMKAAEELGYVFDSAASNLRSRKSGFVAAIIPSLNNANFADTIGAMSRVLEQHGLQILLGYTGYSVDEEQRLIEQLLRRSPEAIVLTGGHHTERARELLANATVPIIETWDLPDKPVQHVVGFSNTTAMKGLVDHLISRGFTKIAFLGGDAAGDHRGQARLAGFLEALGRHGLDASRLISAGPAPVAMREGALAMQSLLARFPDTEAAVCVSDLSAFGALTECQRRGLRVPEDIAIAGFGAYDISAFAHPTITTIDAFPTEIGRKTGQLIVKLLRSDEVPVDPQIEEIFPQLVVRQSAP</sequence>
<dbReference type="RefSeq" id="WP_244520755.1">
    <property type="nucleotide sequence ID" value="NZ_FNEK01000034.1"/>
</dbReference>
<dbReference type="PANTHER" id="PTHR30146:SF33">
    <property type="entry name" value="TRANSCRIPTIONAL REGULATOR"/>
    <property type="match status" value="1"/>
</dbReference>
<dbReference type="PANTHER" id="PTHR30146">
    <property type="entry name" value="LACI-RELATED TRANSCRIPTIONAL REPRESSOR"/>
    <property type="match status" value="1"/>
</dbReference>
<keyword evidence="6" id="KW-1185">Reference proteome</keyword>
<dbReference type="PROSITE" id="PS50932">
    <property type="entry name" value="HTH_LACI_2"/>
    <property type="match status" value="1"/>
</dbReference>
<keyword evidence="3" id="KW-0804">Transcription</keyword>